<proteinExistence type="predicted"/>
<dbReference type="OrthoDB" id="267270at2"/>
<dbReference type="Pfam" id="PF00534">
    <property type="entry name" value="Glycos_transf_1"/>
    <property type="match status" value="1"/>
</dbReference>
<reference evidence="3 4" key="1">
    <citation type="journal article" date="2019" name="Int. J. Syst. Evol. Microbiol.">
        <title>Undibacterium piscinae sp. nov., isolated from Korean shiner intestine.</title>
        <authorList>
            <person name="Lee S.Y."/>
            <person name="Kang W."/>
            <person name="Kim P.S."/>
            <person name="Kim H.S."/>
            <person name="Sung H."/>
            <person name="Shin N.R."/>
            <person name="Whon T.W."/>
            <person name="Yun J.H."/>
            <person name="Lee J.Y."/>
            <person name="Lee J.Y."/>
            <person name="Jung M.J."/>
            <person name="Jeong Y.S."/>
            <person name="Tak E.J."/>
            <person name="Han J.E."/>
            <person name="Hyun D.W."/>
            <person name="Kang M.S."/>
            <person name="Lee K.E."/>
            <person name="Lee B.H."/>
            <person name="Bae J.W."/>
        </authorList>
    </citation>
    <scope>NUCLEOTIDE SEQUENCE [LARGE SCALE GENOMIC DNA]</scope>
    <source>
        <strain evidence="3 4">S11R28</strain>
    </source>
</reference>
<sequence length="376" mass="41251">MAGSGLSMALVGPLPPSSGGMANQTLQLAKLLRNDGIAVELIQVNRPYPRWVAELRGLRALFRLFPYLRQLWQVCGKVDLVHIMANSGWSWHLFAAPAIWIAYLRGTPVIVNYRGGEAASFFEKSIFWVKPSLNKASAIIVPSGFLEEIFKRHGFTPQIVPNIIDFSRFFASDTKAVAAWVSTPHLLVARNLELIYDNATAVEAFKIVHDAVPMARLTIAGSGPQLQPLQAQIRRLGLEQAVTFTGRMDNHDMPQLYRSADIMLNPTTADNMPISILEALASEIPVVTTNAGGIPFLVRHEKTALLVAVNDPVAMAEAVLSLLRNPAKAEQLRKAGLELVSQYTWSEVRKRLLKVYAEVATPNNTGSGQPLAGELD</sequence>
<keyword evidence="3" id="KW-0808">Transferase</keyword>
<dbReference type="Pfam" id="PF13439">
    <property type="entry name" value="Glyco_transf_4"/>
    <property type="match status" value="1"/>
</dbReference>
<dbReference type="PANTHER" id="PTHR45947:SF3">
    <property type="entry name" value="SULFOQUINOVOSYL TRANSFERASE SQD2"/>
    <property type="match status" value="1"/>
</dbReference>
<dbReference type="KEGG" id="upi:EJG51_012430"/>
<dbReference type="GO" id="GO:0016757">
    <property type="term" value="F:glycosyltransferase activity"/>
    <property type="evidence" value="ECO:0007669"/>
    <property type="project" value="InterPro"/>
</dbReference>
<dbReference type="InterPro" id="IPR050194">
    <property type="entry name" value="Glycosyltransferase_grp1"/>
</dbReference>
<dbReference type="Gene3D" id="3.40.50.2000">
    <property type="entry name" value="Glycogen Phosphorylase B"/>
    <property type="match status" value="2"/>
</dbReference>
<dbReference type="SUPFAM" id="SSF53756">
    <property type="entry name" value="UDP-Glycosyltransferase/glycogen phosphorylase"/>
    <property type="match status" value="1"/>
</dbReference>
<protein>
    <submittedName>
        <fullName evidence="3">Glycosyltransferase family 4 protein</fullName>
    </submittedName>
</protein>
<dbReference type="Proteomes" id="UP000274350">
    <property type="component" value="Chromosome"/>
</dbReference>
<gene>
    <name evidence="3" type="ORF">EJG51_012430</name>
</gene>
<dbReference type="EMBL" id="CP051152">
    <property type="protein sequence ID" value="QJQ07719.1"/>
    <property type="molecule type" value="Genomic_DNA"/>
</dbReference>
<dbReference type="InterPro" id="IPR028098">
    <property type="entry name" value="Glyco_trans_4-like_N"/>
</dbReference>
<accession>A0A6M4ADQ6</accession>
<dbReference type="PANTHER" id="PTHR45947">
    <property type="entry name" value="SULFOQUINOVOSYL TRANSFERASE SQD2"/>
    <property type="match status" value="1"/>
</dbReference>
<evidence type="ECO:0000259" key="2">
    <source>
        <dbReference type="Pfam" id="PF13439"/>
    </source>
</evidence>
<evidence type="ECO:0000313" key="3">
    <source>
        <dbReference type="EMBL" id="QJQ07719.1"/>
    </source>
</evidence>
<feature type="domain" description="Glycosyltransferase subfamily 4-like N-terminal" evidence="2">
    <location>
        <begin position="19"/>
        <end position="168"/>
    </location>
</feature>
<dbReference type="AlphaFoldDB" id="A0A6M4ADQ6"/>
<evidence type="ECO:0000313" key="4">
    <source>
        <dbReference type="Proteomes" id="UP000274350"/>
    </source>
</evidence>
<organism evidence="3 4">
    <name type="scientific">Undibacterium piscinae</name>
    <dbReference type="NCBI Taxonomy" id="2495591"/>
    <lineage>
        <taxon>Bacteria</taxon>
        <taxon>Pseudomonadati</taxon>
        <taxon>Pseudomonadota</taxon>
        <taxon>Betaproteobacteria</taxon>
        <taxon>Burkholderiales</taxon>
        <taxon>Oxalobacteraceae</taxon>
        <taxon>Undibacterium</taxon>
    </lineage>
</organism>
<evidence type="ECO:0000259" key="1">
    <source>
        <dbReference type="Pfam" id="PF00534"/>
    </source>
</evidence>
<dbReference type="InterPro" id="IPR001296">
    <property type="entry name" value="Glyco_trans_1"/>
</dbReference>
<feature type="domain" description="Glycosyl transferase family 1" evidence="1">
    <location>
        <begin position="200"/>
        <end position="336"/>
    </location>
</feature>
<keyword evidence="4" id="KW-1185">Reference proteome</keyword>
<name>A0A6M4ADQ6_9BURK</name>
<dbReference type="CDD" id="cd03801">
    <property type="entry name" value="GT4_PimA-like"/>
    <property type="match status" value="1"/>
</dbReference>